<evidence type="ECO:0000313" key="3">
    <source>
        <dbReference type="Proteomes" id="UP000410492"/>
    </source>
</evidence>
<keyword evidence="1" id="KW-0472">Membrane</keyword>
<keyword evidence="1" id="KW-1133">Transmembrane helix</keyword>
<gene>
    <name evidence="2" type="ORF">CALMAC_LOCUS12195</name>
</gene>
<sequence>MLNHVLSAQFLLPLWTLTNVFLHICRNNNYYYLRNGHHHNLHDWPLLLANISVFLILVDVPSSLLNFVFANGLSSFVAGSNKSNVHADSLFVRPKKITFANYFCSNQVSGLAYSTIFHLIATGLQTCKDS</sequence>
<evidence type="ECO:0000256" key="1">
    <source>
        <dbReference type="SAM" id="Phobius"/>
    </source>
</evidence>
<dbReference type="EMBL" id="CAACVG010009041">
    <property type="protein sequence ID" value="VEN51875.1"/>
    <property type="molecule type" value="Genomic_DNA"/>
</dbReference>
<proteinExistence type="predicted"/>
<feature type="transmembrane region" description="Helical" evidence="1">
    <location>
        <begin position="46"/>
        <end position="69"/>
    </location>
</feature>
<protein>
    <submittedName>
        <fullName evidence="2">Uncharacterized protein</fullName>
    </submittedName>
</protein>
<organism evidence="2 3">
    <name type="scientific">Callosobruchus maculatus</name>
    <name type="common">Southern cowpea weevil</name>
    <name type="synonym">Pulse bruchid</name>
    <dbReference type="NCBI Taxonomy" id="64391"/>
    <lineage>
        <taxon>Eukaryota</taxon>
        <taxon>Metazoa</taxon>
        <taxon>Ecdysozoa</taxon>
        <taxon>Arthropoda</taxon>
        <taxon>Hexapoda</taxon>
        <taxon>Insecta</taxon>
        <taxon>Pterygota</taxon>
        <taxon>Neoptera</taxon>
        <taxon>Endopterygota</taxon>
        <taxon>Coleoptera</taxon>
        <taxon>Polyphaga</taxon>
        <taxon>Cucujiformia</taxon>
        <taxon>Chrysomeloidea</taxon>
        <taxon>Chrysomelidae</taxon>
        <taxon>Bruchinae</taxon>
        <taxon>Bruchini</taxon>
        <taxon>Callosobruchus</taxon>
    </lineage>
</organism>
<keyword evidence="3" id="KW-1185">Reference proteome</keyword>
<evidence type="ECO:0000313" key="2">
    <source>
        <dbReference type="EMBL" id="VEN51875.1"/>
    </source>
</evidence>
<dbReference type="AlphaFoldDB" id="A0A653CVD4"/>
<keyword evidence="1" id="KW-0812">Transmembrane</keyword>
<name>A0A653CVD4_CALMS</name>
<dbReference type="Proteomes" id="UP000410492">
    <property type="component" value="Unassembled WGS sequence"/>
</dbReference>
<reference evidence="2 3" key="1">
    <citation type="submission" date="2019-01" db="EMBL/GenBank/DDBJ databases">
        <authorList>
            <person name="Sayadi A."/>
        </authorList>
    </citation>
    <scope>NUCLEOTIDE SEQUENCE [LARGE SCALE GENOMIC DNA]</scope>
</reference>
<accession>A0A653CVD4</accession>